<feature type="compositionally biased region" description="Pro residues" evidence="1">
    <location>
        <begin position="437"/>
        <end position="449"/>
    </location>
</feature>
<dbReference type="Pfam" id="PF13259">
    <property type="entry name" value="clamp_Gag1-like"/>
    <property type="match status" value="1"/>
</dbReference>
<evidence type="ECO:0000256" key="1">
    <source>
        <dbReference type="SAM" id="MobiDB-lite"/>
    </source>
</evidence>
<comment type="caution">
    <text evidence="3">The sequence shown here is derived from an EMBL/GenBank/DDBJ whole genome shotgun (WGS) entry which is preliminary data.</text>
</comment>
<evidence type="ECO:0000259" key="2">
    <source>
        <dbReference type="Pfam" id="PF13259"/>
    </source>
</evidence>
<keyword evidence="4" id="KW-1185">Reference proteome</keyword>
<protein>
    <recommendedName>
        <fullName evidence="2">Gag1-like clamp domain-containing protein</fullName>
    </recommendedName>
</protein>
<feature type="region of interest" description="Disordered" evidence="1">
    <location>
        <begin position="371"/>
        <end position="413"/>
    </location>
</feature>
<feature type="region of interest" description="Disordered" evidence="1">
    <location>
        <begin position="58"/>
        <end position="286"/>
    </location>
</feature>
<dbReference type="EMBL" id="JAZGUE010000006">
    <property type="protein sequence ID" value="KAL2265359.1"/>
    <property type="molecule type" value="Genomic_DNA"/>
</dbReference>
<feature type="compositionally biased region" description="Low complexity" evidence="1">
    <location>
        <begin position="85"/>
        <end position="94"/>
    </location>
</feature>
<feature type="compositionally biased region" description="Gly residues" evidence="1">
    <location>
        <begin position="489"/>
        <end position="501"/>
    </location>
</feature>
<feature type="compositionally biased region" description="Basic and acidic residues" evidence="1">
    <location>
        <begin position="381"/>
        <end position="390"/>
    </location>
</feature>
<sequence length="519" mass="54448">MIFSDLYKAPRSTFSKIRHSFPHGPPPPSDIDADLVSRDKTRNKEAIKRYLADKVRNDWEFSWPPPDAAPASNGAPSDSNKAAHEANNAEAPEAPADPDAPRDPGEEADDESDAESVYSTLSEDPTRFRPRLEWTSDLSDSDEPEQPLSPHRFESPDAVGAAVKSALEAKRARRRRAVRDEAKWNPGLACFEARRDAWTGARTVRMKPKPPSPTPASPTSSRRLSFWRHHRTSSTPAPIVAASGSPPAPGSPLQPSATRASTTTTTTASESDSGSAQRAASSDSTAPHVLYPVHTVVPIPPPLLPPQNPIRASIQPSMYASLYDKVVLQNLQPSCPINLADMLRACVVGWKRDGEWPPRSTYAVPAPIQSHNAQVQAARQRKAERQRAKDAAAAAAKAAGTSPPSTAGGSRRLSLVGFFSGGGGGGSSSAAKTAAPAPAPPSAPAPAPAPAEEGKENAPRHSASHSDEAPSGKALFRRSLHRVFSLGHGTAGAGAGAGANGNGNVPTSPAASKEVAAAS</sequence>
<dbReference type="GeneID" id="98127816"/>
<dbReference type="PANTHER" id="PTHR28065">
    <property type="entry name" value="FREQUENIN"/>
    <property type="match status" value="1"/>
</dbReference>
<evidence type="ECO:0000313" key="3">
    <source>
        <dbReference type="EMBL" id="KAL2265359.1"/>
    </source>
</evidence>
<feature type="compositionally biased region" description="Low complexity" evidence="1">
    <location>
        <begin position="253"/>
        <end position="276"/>
    </location>
</feature>
<organism evidence="3 4">
    <name type="scientific">Remersonia thermophila</name>
    <dbReference type="NCBI Taxonomy" id="72144"/>
    <lineage>
        <taxon>Eukaryota</taxon>
        <taxon>Fungi</taxon>
        <taxon>Dikarya</taxon>
        <taxon>Ascomycota</taxon>
        <taxon>Pezizomycotina</taxon>
        <taxon>Sordariomycetes</taxon>
        <taxon>Sordariomycetidae</taxon>
        <taxon>Sordariales</taxon>
        <taxon>Sordariales incertae sedis</taxon>
        <taxon>Remersonia</taxon>
    </lineage>
</organism>
<dbReference type="InterPro" id="IPR025124">
    <property type="entry name" value="Gag1-like_clamp"/>
</dbReference>
<accession>A0ABR4D4R8</accession>
<feature type="compositionally biased region" description="Basic and acidic residues" evidence="1">
    <location>
        <begin position="124"/>
        <end position="134"/>
    </location>
</feature>
<dbReference type="RefSeq" id="XP_070864086.1">
    <property type="nucleotide sequence ID" value="XM_071013172.1"/>
</dbReference>
<feature type="region of interest" description="Disordered" evidence="1">
    <location>
        <begin position="425"/>
        <end position="519"/>
    </location>
</feature>
<proteinExistence type="predicted"/>
<reference evidence="3 4" key="1">
    <citation type="journal article" date="2024" name="Commun. Biol.">
        <title>Comparative genomic analysis of thermophilic fungi reveals convergent evolutionary adaptations and gene losses.</title>
        <authorList>
            <person name="Steindorff A.S."/>
            <person name="Aguilar-Pontes M.V."/>
            <person name="Robinson A.J."/>
            <person name="Andreopoulos B."/>
            <person name="LaButti K."/>
            <person name="Kuo A."/>
            <person name="Mondo S."/>
            <person name="Riley R."/>
            <person name="Otillar R."/>
            <person name="Haridas S."/>
            <person name="Lipzen A."/>
            <person name="Grimwood J."/>
            <person name="Schmutz J."/>
            <person name="Clum A."/>
            <person name="Reid I.D."/>
            <person name="Moisan M.C."/>
            <person name="Butler G."/>
            <person name="Nguyen T.T.M."/>
            <person name="Dewar K."/>
            <person name="Conant G."/>
            <person name="Drula E."/>
            <person name="Henrissat B."/>
            <person name="Hansel C."/>
            <person name="Singer S."/>
            <person name="Hutchinson M.I."/>
            <person name="de Vries R.P."/>
            <person name="Natvig D.O."/>
            <person name="Powell A.J."/>
            <person name="Tsang A."/>
            <person name="Grigoriev I.V."/>
        </authorList>
    </citation>
    <scope>NUCLEOTIDE SEQUENCE [LARGE SCALE GENOMIC DNA]</scope>
    <source>
        <strain evidence="3 4">ATCC 22073</strain>
    </source>
</reference>
<feature type="domain" description="Gag1-like clamp" evidence="2">
    <location>
        <begin position="149"/>
        <end position="357"/>
    </location>
</feature>
<dbReference type="Proteomes" id="UP001600064">
    <property type="component" value="Unassembled WGS sequence"/>
</dbReference>
<dbReference type="PANTHER" id="PTHR28065:SF1">
    <property type="entry name" value="DUF4050 DOMAIN-CONTAINING PROTEIN"/>
    <property type="match status" value="1"/>
</dbReference>
<feature type="compositionally biased region" description="Low complexity" evidence="1">
    <location>
        <begin position="236"/>
        <end position="245"/>
    </location>
</feature>
<gene>
    <name evidence="3" type="ORF">VTJ83DRAFT_6459</name>
</gene>
<feature type="compositionally biased region" description="Basic and acidic residues" evidence="1">
    <location>
        <begin position="452"/>
        <end position="470"/>
    </location>
</feature>
<name>A0ABR4D4R8_9PEZI</name>
<feature type="region of interest" description="Disordered" evidence="1">
    <location>
        <begin position="16"/>
        <end position="38"/>
    </location>
</feature>
<evidence type="ECO:0000313" key="4">
    <source>
        <dbReference type="Proteomes" id="UP001600064"/>
    </source>
</evidence>
<dbReference type="InterPro" id="IPR053274">
    <property type="entry name" value="Fluconazole_resistance"/>
</dbReference>